<comment type="caution">
    <text evidence="1">The sequence shown here is derived from an EMBL/GenBank/DDBJ whole genome shotgun (WGS) entry which is preliminary data.</text>
</comment>
<proteinExistence type="predicted"/>
<evidence type="ECO:0000313" key="2">
    <source>
        <dbReference type="Proteomes" id="UP000679725"/>
    </source>
</evidence>
<sequence>MIENIDIKIIDSSLDKLYIENPTTKDSVASFRFKFDKFRAQIETGEHRLLMVTSRVEIFAISQKPTSEAAKLEATISSVFKVKDIDSVLNLGDHKIRNKDLMLKIFDLSYSTARGLLSACRSA</sequence>
<name>A0ABM8UVB1_9BACT</name>
<keyword evidence="2" id="KW-1185">Reference proteome</keyword>
<gene>
    <name evidence="1" type="ORF">DYBT9623_04191</name>
</gene>
<dbReference type="EMBL" id="CAJRAU010000006">
    <property type="protein sequence ID" value="CAG5072551.1"/>
    <property type="molecule type" value="Genomic_DNA"/>
</dbReference>
<dbReference type="Proteomes" id="UP000679725">
    <property type="component" value="Unassembled WGS sequence"/>
</dbReference>
<organism evidence="1 2">
    <name type="scientific">Dyadobacter linearis</name>
    <dbReference type="NCBI Taxonomy" id="2823330"/>
    <lineage>
        <taxon>Bacteria</taxon>
        <taxon>Pseudomonadati</taxon>
        <taxon>Bacteroidota</taxon>
        <taxon>Cytophagia</taxon>
        <taxon>Cytophagales</taxon>
        <taxon>Spirosomataceae</taxon>
        <taxon>Dyadobacter</taxon>
    </lineage>
</organism>
<evidence type="ECO:0000313" key="1">
    <source>
        <dbReference type="EMBL" id="CAG5072551.1"/>
    </source>
</evidence>
<accession>A0ABM8UVB1</accession>
<protein>
    <submittedName>
        <fullName evidence="1">Uncharacterized protein</fullName>
    </submittedName>
</protein>
<reference evidence="1 2" key="1">
    <citation type="submission" date="2021-04" db="EMBL/GenBank/DDBJ databases">
        <authorList>
            <person name="Rodrigo-Torres L."/>
            <person name="Arahal R. D."/>
            <person name="Lucena T."/>
        </authorList>
    </citation>
    <scope>NUCLEOTIDE SEQUENCE [LARGE SCALE GENOMIC DNA]</scope>
    <source>
        <strain evidence="1 2">CECT 9623</strain>
    </source>
</reference>